<dbReference type="Proteomes" id="UP000051950">
    <property type="component" value="Unassembled WGS sequence"/>
</dbReference>
<proteinExistence type="predicted"/>
<comment type="caution">
    <text evidence="1">The sequence shown here is derived from an EMBL/GenBank/DDBJ whole genome shotgun (WGS) entry which is preliminary data.</text>
</comment>
<accession>A0A0T5VQ71</accession>
<reference evidence="1 2" key="1">
    <citation type="submission" date="2015-11" db="EMBL/GenBank/DDBJ databases">
        <title>Sequence of Pedobacter ginsenosidimutans.</title>
        <authorList>
            <person name="Carson E."/>
            <person name="Keyser V."/>
            <person name="Newman J."/>
            <person name="Miller J."/>
        </authorList>
    </citation>
    <scope>NUCLEOTIDE SEQUENCE [LARGE SCALE GENOMIC DNA]</scope>
    <source>
        <strain evidence="1 2">KACC 14530</strain>
    </source>
</reference>
<name>A0A0T5VQ71_9SPHI</name>
<gene>
    <name evidence="1" type="ORF">ASU31_10680</name>
</gene>
<evidence type="ECO:0000313" key="2">
    <source>
        <dbReference type="Proteomes" id="UP000051950"/>
    </source>
</evidence>
<dbReference type="STRING" id="687842.ASU31_10680"/>
<organism evidence="1 2">
    <name type="scientific">Pedobacter ginsenosidimutans</name>
    <dbReference type="NCBI Taxonomy" id="687842"/>
    <lineage>
        <taxon>Bacteria</taxon>
        <taxon>Pseudomonadati</taxon>
        <taxon>Bacteroidota</taxon>
        <taxon>Sphingobacteriia</taxon>
        <taxon>Sphingobacteriales</taxon>
        <taxon>Sphingobacteriaceae</taxon>
        <taxon>Pedobacter</taxon>
    </lineage>
</organism>
<dbReference type="AlphaFoldDB" id="A0A0T5VQ71"/>
<dbReference type="EMBL" id="LMZQ01000006">
    <property type="protein sequence ID" value="KRT15965.1"/>
    <property type="molecule type" value="Genomic_DNA"/>
</dbReference>
<protein>
    <submittedName>
        <fullName evidence="1">Uncharacterized protein</fullName>
    </submittedName>
</protein>
<keyword evidence="2" id="KW-1185">Reference proteome</keyword>
<evidence type="ECO:0000313" key="1">
    <source>
        <dbReference type="EMBL" id="KRT15965.1"/>
    </source>
</evidence>
<sequence length="103" mass="11997">MAEMMICYDFNFNVDVKKRNGKTYKRHLIKGLGLNFNSALWDIYFKLKKRKTEIITINNVIPCRVAFAYRGEETLKIQLADYPPEIPTDFSEALKNLPQKPAP</sequence>